<dbReference type="SUPFAM" id="SSF56349">
    <property type="entry name" value="DNA breaking-rejoining enzymes"/>
    <property type="match status" value="1"/>
</dbReference>
<evidence type="ECO:0000256" key="3">
    <source>
        <dbReference type="ARBA" id="ARBA00023172"/>
    </source>
</evidence>
<evidence type="ECO:0000256" key="1">
    <source>
        <dbReference type="ARBA" id="ARBA00022908"/>
    </source>
</evidence>
<dbReference type="GO" id="GO:0006310">
    <property type="term" value="P:DNA recombination"/>
    <property type="evidence" value="ECO:0007669"/>
    <property type="project" value="UniProtKB-KW"/>
</dbReference>
<dbReference type="PANTHER" id="PTHR30349:SF41">
    <property type="entry name" value="INTEGRASE_RECOMBINASE PROTEIN MJ0367-RELATED"/>
    <property type="match status" value="1"/>
</dbReference>
<feature type="domain" description="HTH cro/C1-type" evidence="4">
    <location>
        <begin position="31"/>
        <end position="72"/>
    </location>
</feature>
<evidence type="ECO:0000259" key="5">
    <source>
        <dbReference type="PROSITE" id="PS51898"/>
    </source>
</evidence>
<dbReference type="GO" id="GO:0015074">
    <property type="term" value="P:DNA integration"/>
    <property type="evidence" value="ECO:0007669"/>
    <property type="project" value="UniProtKB-KW"/>
</dbReference>
<evidence type="ECO:0000313" key="7">
    <source>
        <dbReference type="Proteomes" id="UP000001404"/>
    </source>
</evidence>
<dbReference type="AlphaFoldDB" id="D2PDN2"/>
<accession>D2PDN2</accession>
<dbReference type="Proteomes" id="UP000001404">
    <property type="component" value="Chromosome"/>
</dbReference>
<dbReference type="Pfam" id="PF00589">
    <property type="entry name" value="Phage_integrase"/>
    <property type="match status" value="1"/>
</dbReference>
<dbReference type="EMBL" id="CP001731">
    <property type="protein sequence ID" value="ADB87802.1"/>
    <property type="molecule type" value="Genomic_DNA"/>
</dbReference>
<dbReference type="InterPro" id="IPR001387">
    <property type="entry name" value="Cro/C1-type_HTH"/>
</dbReference>
<reference evidence="7" key="1">
    <citation type="journal article" date="2009" name="Proc. Natl. Acad. Sci. U.S.A.">
        <title>Biogeography of the Sulfolobus islandicus pan-genome.</title>
        <authorList>
            <person name="Reno M.L."/>
            <person name="Held N.L."/>
            <person name="Fields C.J."/>
            <person name="Burke P.V."/>
            <person name="Whitaker R.J."/>
        </authorList>
    </citation>
    <scope>NUCLEOTIDE SEQUENCE [LARGE SCALE GENOMIC DNA]</scope>
    <source>
        <strain evidence="7">L.D.8.5 / Lassen #2</strain>
    </source>
</reference>
<dbReference type="Gene3D" id="1.10.443.10">
    <property type="entry name" value="Intergrase catalytic core"/>
    <property type="match status" value="1"/>
</dbReference>
<dbReference type="InterPro" id="IPR013762">
    <property type="entry name" value="Integrase-like_cat_sf"/>
</dbReference>
<feature type="domain" description="Tyr recombinase" evidence="5">
    <location>
        <begin position="222"/>
        <end position="419"/>
    </location>
</feature>
<protein>
    <submittedName>
        <fullName evidence="6">Helix-turn-helix domain protein</fullName>
    </submittedName>
</protein>
<dbReference type="PANTHER" id="PTHR30349">
    <property type="entry name" value="PHAGE INTEGRASE-RELATED"/>
    <property type="match status" value="1"/>
</dbReference>
<sequence>MPKINVENIDDSKKIQILKKAVEKEGLSYTAKKLGIDRSTLNRYINGKIQRIPNDIIEKAAELLTIEELSDIIYGFRTVEVDPTIALSTVIKAVKDEGFRNFFINLIWQYLGEYLKAASNTYIVSKEDVELFEKFVRENRAKKTADEHIQNIRRILADLNYELIPERIKEYMLDLQSENLNRARHYATTLKLFIKEIIKPKNSRVAKELYDSFKLPKRKFIYKPPPLSLDTLKKIFNNINDLGARALFLLLAETGLRVGEVLSLKIDQIDLEHRIIKIMKESETKRAYISFLHQSTARWVKEQYLPYREEFVRKYEDSIRKLAAANPEQGINIEEWKVKLFPFREDILRAEIKEAMKKVLGKEFRLYDLRSFFASYMIKQGASPMIVNLLQGRVPPQQFRILQDHYFVISDIELQQYYEKYAPKILE</sequence>
<dbReference type="Pfam" id="PF01381">
    <property type="entry name" value="HTH_3"/>
    <property type="match status" value="1"/>
</dbReference>
<keyword evidence="2" id="KW-0238">DNA-binding</keyword>
<keyword evidence="1" id="KW-0229">DNA integration</keyword>
<name>D2PDN2_SACI9</name>
<evidence type="ECO:0000256" key="2">
    <source>
        <dbReference type="ARBA" id="ARBA00023125"/>
    </source>
</evidence>
<dbReference type="InterPro" id="IPR011010">
    <property type="entry name" value="DNA_brk_join_enz"/>
</dbReference>
<dbReference type="CDD" id="cd00093">
    <property type="entry name" value="HTH_XRE"/>
    <property type="match status" value="1"/>
</dbReference>
<dbReference type="InterPro" id="IPR002104">
    <property type="entry name" value="Integrase_catalytic"/>
</dbReference>
<dbReference type="PROSITE" id="PS50943">
    <property type="entry name" value="HTH_CROC1"/>
    <property type="match status" value="1"/>
</dbReference>
<dbReference type="InterPro" id="IPR050090">
    <property type="entry name" value="Tyrosine_recombinase_XerCD"/>
</dbReference>
<dbReference type="KEGG" id="sii:LD85_2151"/>
<evidence type="ECO:0000259" key="4">
    <source>
        <dbReference type="PROSITE" id="PS50943"/>
    </source>
</evidence>
<dbReference type="SMART" id="SM00530">
    <property type="entry name" value="HTH_XRE"/>
    <property type="match status" value="1"/>
</dbReference>
<proteinExistence type="predicted"/>
<evidence type="ECO:0000313" key="6">
    <source>
        <dbReference type="EMBL" id="ADB87802.1"/>
    </source>
</evidence>
<dbReference type="RefSeq" id="WP_012953053.1">
    <property type="nucleotide sequence ID" value="NC_013769.1"/>
</dbReference>
<dbReference type="CDD" id="cd00397">
    <property type="entry name" value="DNA_BRE_C"/>
    <property type="match status" value="1"/>
</dbReference>
<dbReference type="GO" id="GO:0003677">
    <property type="term" value="F:DNA binding"/>
    <property type="evidence" value="ECO:0007669"/>
    <property type="project" value="UniProtKB-KW"/>
</dbReference>
<dbReference type="HOGENOM" id="CLU_635569_0_0_2"/>
<organism evidence="6 7">
    <name type="scientific">Saccharolobus islandicus (strain L.D.8.5 / Lassen #2)</name>
    <name type="common">Sulfolobus islandicus</name>
    <dbReference type="NCBI Taxonomy" id="425944"/>
    <lineage>
        <taxon>Archaea</taxon>
        <taxon>Thermoproteota</taxon>
        <taxon>Thermoprotei</taxon>
        <taxon>Sulfolobales</taxon>
        <taxon>Sulfolobaceae</taxon>
        <taxon>Saccharolobus</taxon>
    </lineage>
</organism>
<gene>
    <name evidence="6" type="ordered locus">LD85_2151</name>
</gene>
<keyword evidence="3" id="KW-0233">DNA recombination</keyword>
<dbReference type="PROSITE" id="PS51898">
    <property type="entry name" value="TYR_RECOMBINASE"/>
    <property type="match status" value="1"/>
</dbReference>